<dbReference type="SUPFAM" id="SSF56935">
    <property type="entry name" value="Porins"/>
    <property type="match status" value="1"/>
</dbReference>
<evidence type="ECO:0000256" key="8">
    <source>
        <dbReference type="ARBA" id="ARBA00023237"/>
    </source>
</evidence>
<protein>
    <submittedName>
        <fullName evidence="16">TonB-dependent receptor</fullName>
    </submittedName>
</protein>
<dbReference type="InterPro" id="IPR039426">
    <property type="entry name" value="TonB-dep_rcpt-like"/>
</dbReference>
<proteinExistence type="inferred from homology"/>
<evidence type="ECO:0000256" key="13">
    <source>
        <dbReference type="SAM" id="SignalP"/>
    </source>
</evidence>
<dbReference type="RefSeq" id="WP_303541408.1">
    <property type="nucleotide sequence ID" value="NZ_JAUOTP010000003.1"/>
</dbReference>
<keyword evidence="5 13" id="KW-0732">Signal</keyword>
<comment type="similarity">
    <text evidence="9 11">Belongs to the TonB-dependent receptor family.</text>
</comment>
<organism evidence="16 17">
    <name type="scientific">Sphingomonas natans</name>
    <dbReference type="NCBI Taxonomy" id="3063330"/>
    <lineage>
        <taxon>Bacteria</taxon>
        <taxon>Pseudomonadati</taxon>
        <taxon>Pseudomonadota</taxon>
        <taxon>Alphaproteobacteria</taxon>
        <taxon>Sphingomonadales</taxon>
        <taxon>Sphingomonadaceae</taxon>
        <taxon>Sphingomonas</taxon>
    </lineage>
</organism>
<accession>A0ABT8Y905</accession>
<dbReference type="EMBL" id="JAUOTP010000003">
    <property type="protein sequence ID" value="MDO6414328.1"/>
    <property type="molecule type" value="Genomic_DNA"/>
</dbReference>
<dbReference type="PANTHER" id="PTHR47234:SF2">
    <property type="entry name" value="TONB-DEPENDENT RECEPTOR"/>
    <property type="match status" value="1"/>
</dbReference>
<name>A0ABT8Y905_9SPHN</name>
<dbReference type="PROSITE" id="PS52016">
    <property type="entry name" value="TONB_DEPENDENT_REC_3"/>
    <property type="match status" value="1"/>
</dbReference>
<keyword evidence="2 9" id="KW-0813">Transport</keyword>
<feature type="domain" description="TonB-dependent receptor plug" evidence="15">
    <location>
        <begin position="76"/>
        <end position="191"/>
    </location>
</feature>
<dbReference type="Pfam" id="PF07715">
    <property type="entry name" value="Plug"/>
    <property type="match status" value="1"/>
</dbReference>
<dbReference type="PROSITE" id="PS01156">
    <property type="entry name" value="TONB_DEPENDENT_REC_2"/>
    <property type="match status" value="1"/>
</dbReference>
<keyword evidence="4 9" id="KW-0812">Transmembrane</keyword>
<evidence type="ECO:0000313" key="16">
    <source>
        <dbReference type="EMBL" id="MDO6414328.1"/>
    </source>
</evidence>
<evidence type="ECO:0000256" key="6">
    <source>
        <dbReference type="ARBA" id="ARBA00023077"/>
    </source>
</evidence>
<keyword evidence="7 9" id="KW-0472">Membrane</keyword>
<evidence type="ECO:0000259" key="14">
    <source>
        <dbReference type="Pfam" id="PF00593"/>
    </source>
</evidence>
<dbReference type="Gene3D" id="2.40.170.20">
    <property type="entry name" value="TonB-dependent receptor, beta-barrel domain"/>
    <property type="match status" value="1"/>
</dbReference>
<feature type="chain" id="PRO_5046748052" evidence="13">
    <location>
        <begin position="26"/>
        <end position="1059"/>
    </location>
</feature>
<dbReference type="InterPro" id="IPR036942">
    <property type="entry name" value="Beta-barrel_TonB_sf"/>
</dbReference>
<dbReference type="InterPro" id="IPR037066">
    <property type="entry name" value="Plug_dom_sf"/>
</dbReference>
<evidence type="ECO:0000256" key="5">
    <source>
        <dbReference type="ARBA" id="ARBA00022729"/>
    </source>
</evidence>
<feature type="signal peptide" evidence="13">
    <location>
        <begin position="1"/>
        <end position="25"/>
    </location>
</feature>
<dbReference type="Gene3D" id="2.170.130.10">
    <property type="entry name" value="TonB-dependent receptor, plug domain"/>
    <property type="match status" value="1"/>
</dbReference>
<dbReference type="Proteomes" id="UP001169764">
    <property type="component" value="Unassembled WGS sequence"/>
</dbReference>
<dbReference type="InterPro" id="IPR012910">
    <property type="entry name" value="Plug_dom"/>
</dbReference>
<dbReference type="PANTHER" id="PTHR47234">
    <property type="match status" value="1"/>
</dbReference>
<feature type="domain" description="TonB-dependent receptor-like beta-barrel" evidence="14">
    <location>
        <begin position="474"/>
        <end position="1019"/>
    </location>
</feature>
<feature type="region of interest" description="Disordered" evidence="12">
    <location>
        <begin position="26"/>
        <end position="58"/>
    </location>
</feature>
<evidence type="ECO:0000256" key="2">
    <source>
        <dbReference type="ARBA" id="ARBA00022448"/>
    </source>
</evidence>
<evidence type="ECO:0000313" key="17">
    <source>
        <dbReference type="Proteomes" id="UP001169764"/>
    </source>
</evidence>
<dbReference type="InterPro" id="IPR010917">
    <property type="entry name" value="TonB_rcpt_CS"/>
</dbReference>
<comment type="subcellular location">
    <subcellularLocation>
        <location evidence="1 9">Cell outer membrane</location>
        <topology evidence="1 9">Multi-pass membrane protein</topology>
    </subcellularLocation>
</comment>
<keyword evidence="8 9" id="KW-0998">Cell outer membrane</keyword>
<evidence type="ECO:0000259" key="15">
    <source>
        <dbReference type="Pfam" id="PF07715"/>
    </source>
</evidence>
<gene>
    <name evidence="16" type="ORF">Q4F19_08030</name>
</gene>
<reference evidence="16" key="1">
    <citation type="submission" date="2023-07" db="EMBL/GenBank/DDBJ databases">
        <authorList>
            <person name="Kim M."/>
        </authorList>
    </citation>
    <scope>NUCLEOTIDE SEQUENCE</scope>
    <source>
        <strain evidence="16">BIUV-7</strain>
    </source>
</reference>
<evidence type="ECO:0000256" key="3">
    <source>
        <dbReference type="ARBA" id="ARBA00022452"/>
    </source>
</evidence>
<evidence type="ECO:0000256" key="9">
    <source>
        <dbReference type="PROSITE-ProRule" id="PRU01360"/>
    </source>
</evidence>
<evidence type="ECO:0000256" key="12">
    <source>
        <dbReference type="SAM" id="MobiDB-lite"/>
    </source>
</evidence>
<keyword evidence="6 11" id="KW-0798">TonB box</keyword>
<keyword evidence="16" id="KW-0675">Receptor</keyword>
<comment type="caution">
    <text evidence="16">The sequence shown here is derived from an EMBL/GenBank/DDBJ whole genome shotgun (WGS) entry which is preliminary data.</text>
</comment>
<evidence type="ECO:0000256" key="1">
    <source>
        <dbReference type="ARBA" id="ARBA00004571"/>
    </source>
</evidence>
<evidence type="ECO:0000256" key="10">
    <source>
        <dbReference type="PROSITE-ProRule" id="PRU10144"/>
    </source>
</evidence>
<dbReference type="Pfam" id="PF00593">
    <property type="entry name" value="TonB_dep_Rec_b-barrel"/>
    <property type="match status" value="1"/>
</dbReference>
<evidence type="ECO:0000256" key="7">
    <source>
        <dbReference type="ARBA" id="ARBA00023136"/>
    </source>
</evidence>
<dbReference type="InterPro" id="IPR000531">
    <property type="entry name" value="Beta-barrel_TonB"/>
</dbReference>
<sequence>MPKTPLLAASALVGTLALFPPVAGAQTATAGADTPPVGSSPSIPGTAPSRASADESGAESTAIVVTGSRIRRPNLESGAPITTVSGAELFQTGKVSVGDILNELPQLATTFSQQQSTRFLGTRGLNLIDLRNLGTARTLVLVNGRRHVAGDVLNSGVSPDINTLPTDLIESVDVVTGYGSAVYGSDAIAGAVNFKLKQDYQGVQVRGQSGLSQYGDGSNQYVSALAGTNFSDGRGNIAVNLEYARQGKFFASGRPKLNRADGLVVVDADTGASSDATADRVFLRDIRSTTISLGGLYSVASPGGACGRDGTGAAYNCVYFFQPDGALTQQTGQRVGLAPNGSFLGGNGYSGREGELLALSPRLSRYSINALGHFDVSDAFTPFFEAKYVRSQAQGSQSGPFFAQGTTLGDPAGAGNLNREMIRLDNPYLTTQSRAQITALRTAAGQTSTDATRVAIRRNWLDFGIRDERITRETYRGVAGVRGGFNDDWNYEVSANYGEHHEKNLIISNVNVQRYLLGVDTTRNAAGQIVCRSQVDPAAAIAYVQDAEGNTVNPSLLAADVAACVPINPFGQGTLSQAARDYVNVESRASGKITQFVANGFVSGDLSQLFELPGGPIGFSIGGEYRRETLKYELDDLTQQGYAFYNAIPSFSAPSFAVKEVFGELLVPILKDKPFFKELTITGSGRISDYKGATGTVYSYGGQLVWRPIEDIRLRGSYTRAIRAPNLTELYSAQGQNFAPAPNDPCSARNLNTGSPTRAANCAAAGRPGTYDFVYTQSLSILSGGNPNLTEETSDNYTIGAVVTPRFASGLSLTVDYFTITVNKVISSIDAQTILNNCYDASDLNNPFCSLFTRAGATGGPQGEVPFQVLEDSLLASTFNFAKLKARGIDAELAYRHTFGSITAGFRANYTRFLQRDDFLDPTDPTLADRILSEAGTPKDRLTANLEATRGNVTFGYQVRWIGRQVFGSAENTYSVNGADPENPDYSDPRFYGNVFYHDIRAELAVTNGFAVYGGVDNLTDRFGPFGSTGIGASSDNVGNTGLFENKGRSFYAGIRAKF</sequence>
<keyword evidence="17" id="KW-1185">Reference proteome</keyword>
<keyword evidence="3 9" id="KW-1134">Transmembrane beta strand</keyword>
<feature type="short sequence motif" description="TonB C-terminal box" evidence="10">
    <location>
        <begin position="1042"/>
        <end position="1059"/>
    </location>
</feature>
<evidence type="ECO:0000256" key="4">
    <source>
        <dbReference type="ARBA" id="ARBA00022692"/>
    </source>
</evidence>
<evidence type="ECO:0000256" key="11">
    <source>
        <dbReference type="RuleBase" id="RU003357"/>
    </source>
</evidence>